<feature type="domain" description="HTH araC/xylS-type" evidence="4">
    <location>
        <begin position="157"/>
        <end position="255"/>
    </location>
</feature>
<accession>A0AB38YF06</accession>
<dbReference type="InterPro" id="IPR050204">
    <property type="entry name" value="AraC_XylS_family_regulators"/>
</dbReference>
<organism evidence="5">
    <name type="scientific">Salinispirillum sp. LH 10-3-1</name>
    <dbReference type="NCBI Taxonomy" id="2952525"/>
    <lineage>
        <taxon>Bacteria</taxon>
        <taxon>Pseudomonadati</taxon>
        <taxon>Pseudomonadota</taxon>
        <taxon>Gammaproteobacteria</taxon>
        <taxon>Oceanospirillales</taxon>
        <taxon>Saccharospirillaceae</taxon>
        <taxon>Salinispirillum</taxon>
    </lineage>
</organism>
<dbReference type="PANTHER" id="PTHR46796:SF10">
    <property type="entry name" value="TRANSCRIPTIONAL ACTIVATOR FEAR"/>
    <property type="match status" value="1"/>
</dbReference>
<dbReference type="SUPFAM" id="SSF51182">
    <property type="entry name" value="RmlC-like cupins"/>
    <property type="match status" value="1"/>
</dbReference>
<dbReference type="EMBL" id="CP101717">
    <property type="protein sequence ID" value="WLD57935.1"/>
    <property type="molecule type" value="Genomic_DNA"/>
</dbReference>
<dbReference type="InterPro" id="IPR018060">
    <property type="entry name" value="HTH_AraC"/>
</dbReference>
<dbReference type="InterPro" id="IPR009057">
    <property type="entry name" value="Homeodomain-like_sf"/>
</dbReference>
<dbReference type="Gene3D" id="2.60.120.10">
    <property type="entry name" value="Jelly Rolls"/>
    <property type="match status" value="1"/>
</dbReference>
<evidence type="ECO:0000256" key="1">
    <source>
        <dbReference type="ARBA" id="ARBA00023015"/>
    </source>
</evidence>
<proteinExistence type="predicted"/>
<dbReference type="AlphaFoldDB" id="A0AB38YF06"/>
<evidence type="ECO:0000259" key="4">
    <source>
        <dbReference type="PROSITE" id="PS01124"/>
    </source>
</evidence>
<gene>
    <name evidence="5" type="ORF">NFC81_14655</name>
</gene>
<reference evidence="5" key="1">
    <citation type="submission" date="2022-07" db="EMBL/GenBank/DDBJ databases">
        <title>Complete genome sequence of Salinispirillum sp. LH10-3-1 capable of multiple carbohydrate inversion isolated from a soda lake.</title>
        <authorList>
            <person name="Liu J."/>
            <person name="Zhai Y."/>
            <person name="Zhang H."/>
            <person name="Yang H."/>
            <person name="Qu J."/>
            <person name="Li J."/>
        </authorList>
    </citation>
    <scope>NUCLEOTIDE SEQUENCE</scope>
    <source>
        <strain evidence="5">LH 10-3-1</strain>
    </source>
</reference>
<dbReference type="SMART" id="SM00342">
    <property type="entry name" value="HTH_ARAC"/>
    <property type="match status" value="1"/>
</dbReference>
<dbReference type="InterPro" id="IPR014710">
    <property type="entry name" value="RmlC-like_jellyroll"/>
</dbReference>
<dbReference type="Pfam" id="PF12833">
    <property type="entry name" value="HTH_18"/>
    <property type="match status" value="1"/>
</dbReference>
<dbReference type="PANTHER" id="PTHR46796">
    <property type="entry name" value="HTH-TYPE TRANSCRIPTIONAL ACTIVATOR RHAS-RELATED"/>
    <property type="match status" value="1"/>
</dbReference>
<sequence length="258" mass="29138">MTTETQLQQLSSDGHAHHHAHHQLVFGLQGRAEFDLEGEGGKDVTPWTGCLVPSEYNHAFQGVGANRMLIVNIDPQPSAMSFIHPQVIDQLFDRPRYIELDLGFVRMLRAMGEEIAQHPGDPWLAGHVTGTLVHGLFHRMAETNSLRNEPSRRIQLARLDAWLHQRLSDPVRVADMAALCCLSVSQFQQSFRQLTGKTPYQYVLHVRLNTAIWLLQHTHQPIADIALQVGFANQSALTKAMRNVHGRVPTHFRRIGLH</sequence>
<keyword evidence="3" id="KW-0804">Transcription</keyword>
<keyword evidence="1" id="KW-0805">Transcription regulation</keyword>
<dbReference type="GO" id="GO:0043565">
    <property type="term" value="F:sequence-specific DNA binding"/>
    <property type="evidence" value="ECO:0007669"/>
    <property type="project" value="InterPro"/>
</dbReference>
<evidence type="ECO:0000256" key="3">
    <source>
        <dbReference type="ARBA" id="ARBA00023163"/>
    </source>
</evidence>
<dbReference type="RefSeq" id="WP_304995218.1">
    <property type="nucleotide sequence ID" value="NZ_CP101717.1"/>
</dbReference>
<protein>
    <submittedName>
        <fullName evidence="5">AraC family transcriptional regulator</fullName>
    </submittedName>
</protein>
<evidence type="ECO:0000313" key="5">
    <source>
        <dbReference type="EMBL" id="WLD57935.1"/>
    </source>
</evidence>
<evidence type="ECO:0000256" key="2">
    <source>
        <dbReference type="ARBA" id="ARBA00023125"/>
    </source>
</evidence>
<dbReference type="SUPFAM" id="SSF46689">
    <property type="entry name" value="Homeodomain-like"/>
    <property type="match status" value="2"/>
</dbReference>
<keyword evidence="2" id="KW-0238">DNA-binding</keyword>
<dbReference type="PROSITE" id="PS01124">
    <property type="entry name" value="HTH_ARAC_FAMILY_2"/>
    <property type="match status" value="1"/>
</dbReference>
<dbReference type="GO" id="GO:0003700">
    <property type="term" value="F:DNA-binding transcription factor activity"/>
    <property type="evidence" value="ECO:0007669"/>
    <property type="project" value="InterPro"/>
</dbReference>
<dbReference type="InterPro" id="IPR011051">
    <property type="entry name" value="RmlC_Cupin_sf"/>
</dbReference>
<dbReference type="Gene3D" id="1.10.10.60">
    <property type="entry name" value="Homeodomain-like"/>
    <property type="match status" value="1"/>
</dbReference>
<name>A0AB38YF06_9GAMM</name>